<dbReference type="NCBIfam" id="NF004877">
    <property type="entry name" value="PRK06241.1-2"/>
    <property type="match status" value="1"/>
</dbReference>
<evidence type="ECO:0000256" key="1">
    <source>
        <dbReference type="ARBA" id="ARBA00022741"/>
    </source>
</evidence>
<evidence type="ECO:0000256" key="3">
    <source>
        <dbReference type="ARBA" id="ARBA00051922"/>
    </source>
</evidence>
<protein>
    <recommendedName>
        <fullName evidence="6">Rifampicin phosphotransferase</fullName>
        <ecNumber evidence="5">2.7.9.6</ecNumber>
    </recommendedName>
    <alternativeName>
        <fullName evidence="7">Rifampin phosphotransferase</fullName>
    </alternativeName>
</protein>
<dbReference type="Gene3D" id="3.30.470.20">
    <property type="entry name" value="ATP-grasp fold, B domain"/>
    <property type="match status" value="1"/>
</dbReference>
<dbReference type="InterPro" id="IPR013815">
    <property type="entry name" value="ATP_grasp_subdomain_1"/>
</dbReference>
<feature type="domain" description="PEP-utilising enzyme mobile" evidence="9">
    <location>
        <begin position="796"/>
        <end position="866"/>
    </location>
</feature>
<dbReference type="FunFam" id="3.50.30.10:FF:000007">
    <property type="entry name" value="Phosphoenolpyruvate synthase"/>
    <property type="match status" value="1"/>
</dbReference>
<dbReference type="SUPFAM" id="SSF56059">
    <property type="entry name" value="Glutathione synthetase ATP-binding domain-like"/>
    <property type="match status" value="1"/>
</dbReference>
<dbReference type="GO" id="GO:0016301">
    <property type="term" value="F:kinase activity"/>
    <property type="evidence" value="ECO:0007669"/>
    <property type="project" value="InterPro"/>
</dbReference>
<proteinExistence type="inferred from homology"/>
<dbReference type="EC" id="2.7.9.6" evidence="5"/>
<dbReference type="PANTHER" id="PTHR43615:SF1">
    <property type="entry name" value="PPDK_N DOMAIN-CONTAINING PROTEIN"/>
    <property type="match status" value="1"/>
</dbReference>
<evidence type="ECO:0000313" key="12">
    <source>
        <dbReference type="Proteomes" id="UP000219546"/>
    </source>
</evidence>
<feature type="compositionally biased region" description="Polar residues" evidence="8">
    <location>
        <begin position="419"/>
        <end position="428"/>
    </location>
</feature>
<dbReference type="RefSeq" id="WP_097156891.1">
    <property type="nucleotide sequence ID" value="NZ_JBEPMQ010000003.1"/>
</dbReference>
<dbReference type="FunFam" id="3.30.1490.20:FF:000010">
    <property type="entry name" value="Phosphoenolpyruvate synthase"/>
    <property type="match status" value="1"/>
</dbReference>
<dbReference type="Pfam" id="PF00391">
    <property type="entry name" value="PEP-utilizers"/>
    <property type="match status" value="1"/>
</dbReference>
<evidence type="ECO:0000313" key="11">
    <source>
        <dbReference type="EMBL" id="SNX67062.1"/>
    </source>
</evidence>
<dbReference type="InterPro" id="IPR036637">
    <property type="entry name" value="Phosphohistidine_dom_sf"/>
</dbReference>
<dbReference type="Gene3D" id="3.30.1490.20">
    <property type="entry name" value="ATP-grasp fold, A domain"/>
    <property type="match status" value="1"/>
</dbReference>
<dbReference type="InterPro" id="IPR051549">
    <property type="entry name" value="PEP_Utilizing_Enz"/>
</dbReference>
<comment type="catalytic activity">
    <reaction evidence="3">
        <text>rifampicin + ATP + H2O = 21-phosphorifampicin + AMP + phosphate + 2 H(+)</text>
        <dbReference type="Rhea" id="RHEA:56304"/>
        <dbReference type="ChEBI" id="CHEBI:15377"/>
        <dbReference type="ChEBI" id="CHEBI:15378"/>
        <dbReference type="ChEBI" id="CHEBI:30616"/>
        <dbReference type="ChEBI" id="CHEBI:43474"/>
        <dbReference type="ChEBI" id="CHEBI:71365"/>
        <dbReference type="ChEBI" id="CHEBI:140195"/>
        <dbReference type="ChEBI" id="CHEBI:456215"/>
        <dbReference type="EC" id="2.7.9.6"/>
    </reaction>
    <physiologicalReaction direction="left-to-right" evidence="3">
        <dbReference type="Rhea" id="RHEA:56305"/>
    </physiologicalReaction>
</comment>
<evidence type="ECO:0000256" key="4">
    <source>
        <dbReference type="ARBA" id="ARBA00061332"/>
    </source>
</evidence>
<dbReference type="EMBL" id="OAOP01000001">
    <property type="protein sequence ID" value="SNX67062.1"/>
    <property type="molecule type" value="Genomic_DNA"/>
</dbReference>
<evidence type="ECO:0000259" key="9">
    <source>
        <dbReference type="Pfam" id="PF00391"/>
    </source>
</evidence>
<evidence type="ECO:0000259" key="10">
    <source>
        <dbReference type="Pfam" id="PF01326"/>
    </source>
</evidence>
<name>A0A285CHI7_9BACI</name>
<comment type="similarity">
    <text evidence="4">Belongs to the rifampicin phosphotransferase family.</text>
</comment>
<evidence type="ECO:0000256" key="2">
    <source>
        <dbReference type="ARBA" id="ARBA00022840"/>
    </source>
</evidence>
<reference evidence="11 12" key="1">
    <citation type="submission" date="2017-08" db="EMBL/GenBank/DDBJ databases">
        <authorList>
            <person name="de Groot N.N."/>
        </authorList>
    </citation>
    <scope>NUCLEOTIDE SEQUENCE [LARGE SCALE GENOMIC DNA]</scope>
    <source>
        <strain evidence="11 12">JC228</strain>
    </source>
</reference>
<dbReference type="PANTHER" id="PTHR43615">
    <property type="entry name" value="PHOSPHOENOLPYRUVATE SYNTHASE-RELATED"/>
    <property type="match status" value="1"/>
</dbReference>
<feature type="region of interest" description="Disordered" evidence="8">
    <location>
        <begin position="409"/>
        <end position="428"/>
    </location>
</feature>
<feature type="domain" description="Pyruvate phosphate dikinase AMP/ATP-binding" evidence="10">
    <location>
        <begin position="18"/>
        <end position="315"/>
    </location>
</feature>
<dbReference type="Pfam" id="PF01326">
    <property type="entry name" value="PPDK_N"/>
    <property type="match status" value="1"/>
</dbReference>
<dbReference type="NCBIfam" id="NF041857">
    <property type="entry name" value="RIF_Ptrans_rph"/>
    <property type="match status" value="1"/>
</dbReference>
<evidence type="ECO:0000256" key="7">
    <source>
        <dbReference type="ARBA" id="ARBA00076136"/>
    </source>
</evidence>
<accession>A0A285CHI7</accession>
<keyword evidence="1" id="KW-0547">Nucleotide-binding</keyword>
<dbReference type="GO" id="GO:0005524">
    <property type="term" value="F:ATP binding"/>
    <property type="evidence" value="ECO:0007669"/>
    <property type="project" value="UniProtKB-KW"/>
</dbReference>
<dbReference type="NCBIfam" id="NF004879">
    <property type="entry name" value="PRK06241.1-4"/>
    <property type="match status" value="1"/>
</dbReference>
<dbReference type="AlphaFoldDB" id="A0A285CHI7"/>
<organism evidence="11 12">
    <name type="scientific">Bacillus oleivorans</name>
    <dbReference type="NCBI Taxonomy" id="1448271"/>
    <lineage>
        <taxon>Bacteria</taxon>
        <taxon>Bacillati</taxon>
        <taxon>Bacillota</taxon>
        <taxon>Bacilli</taxon>
        <taxon>Bacillales</taxon>
        <taxon>Bacillaceae</taxon>
        <taxon>Bacillus</taxon>
    </lineage>
</organism>
<gene>
    <name evidence="11" type="ORF">SAMN05877753_101376</name>
</gene>
<dbReference type="InterPro" id="IPR002192">
    <property type="entry name" value="PPDK_AMP/ATP-bd"/>
</dbReference>
<keyword evidence="12" id="KW-1185">Reference proteome</keyword>
<dbReference type="Proteomes" id="UP000219546">
    <property type="component" value="Unassembled WGS sequence"/>
</dbReference>
<dbReference type="SUPFAM" id="SSF52009">
    <property type="entry name" value="Phosphohistidine domain"/>
    <property type="match status" value="1"/>
</dbReference>
<evidence type="ECO:0000256" key="8">
    <source>
        <dbReference type="SAM" id="MobiDB-lite"/>
    </source>
</evidence>
<dbReference type="OrthoDB" id="9765468at2"/>
<keyword evidence="2" id="KW-0067">ATP-binding</keyword>
<dbReference type="InterPro" id="IPR008279">
    <property type="entry name" value="PEP-util_enz_mobile_dom"/>
</dbReference>
<dbReference type="NCBIfam" id="NF004878">
    <property type="entry name" value="PRK06241.1-3"/>
    <property type="match status" value="1"/>
</dbReference>
<evidence type="ECO:0000256" key="5">
    <source>
        <dbReference type="ARBA" id="ARBA00066332"/>
    </source>
</evidence>
<sequence>MEPYVLEFREIDKTSQMVVGGKGSNLGELSKIRGIQVPEGFCVTTEAYQKALEQNKAFHALLDQLTLLKVEDRDQIGEISREIRKIILEVEITSDVVKAVAHYLSQYGENQAYAVRSSATAEDLPHASFAGQQDTYLNIIRKEAILQHISKCWASLFTDRAVIYRMKNGFDHRKVYLSVVIQRMIFPQASGILFTADPVTSNRKVLSIDASFGLGEALVSGLVSADNYKVREGRIVEKRISTKKLAIYARKEGGTEEKEIEPGQQNLSTLSDNQVLELERIGRKLEAYFGCPQDIEWCLVDDTFYIVQSRPITILFPIPEANDQENHVYVSVGHQQMMTAPFKPLGLSFWLLTTPAPMRKAGGRLFVDVTQNLASPASREILLNGMGKHDPLMKDALMTIIERGDFIKSLPNNKKEQSPGKSNKGMSSAGFQAQIENDPTIVSDLIKRSQTSIEELKHNIQTKSGSDLLDFILEDIQQLKKILFDPQSLAVIMAAMDASSWINDKMNKWLGEKNVADTLSQSVPNNITSEMGLALLDVADVIRPYPEVIGYLQHVKDDTFLDELAKFDGGQETQDAIIAYLNKYGMRCAGEIDITKTRWSEKPTTLVPLILNNIKNFEPNASKRKFEQGRRVALKKEQELLERLKQLPDGEQKAKETKRMIDLIRNFSGFREYPKYGMVNRYFVYKQALLKEAEQLVQANVIHEKEDIYYLTFEELHEAARTNKLDYQIISKRKDEYKLYEKLTPPRVITSDGEIIAGQYKRENLPAEAIVGLPVSSGVIEGRARVILNMEDADLEDGDILVTAFTDPSWTPLFVSIKGLVTEVGGLMTHGAVIAREYGLPAVVGVENATKLIKDRQRIRVHGTDGYIEIL</sequence>
<dbReference type="Gene3D" id="3.50.30.10">
    <property type="entry name" value="Phosphohistidine domain"/>
    <property type="match status" value="1"/>
</dbReference>
<keyword evidence="11" id="KW-0670">Pyruvate</keyword>
<evidence type="ECO:0000256" key="6">
    <source>
        <dbReference type="ARBA" id="ARBA00074400"/>
    </source>
</evidence>